<evidence type="ECO:0000256" key="1">
    <source>
        <dbReference type="SAM" id="MobiDB-lite"/>
    </source>
</evidence>
<dbReference type="Proteomes" id="UP000765509">
    <property type="component" value="Unassembled WGS sequence"/>
</dbReference>
<gene>
    <name evidence="2" type="ORF">O181_058147</name>
</gene>
<proteinExistence type="predicted"/>
<evidence type="ECO:0000313" key="2">
    <source>
        <dbReference type="EMBL" id="MBW0518432.1"/>
    </source>
</evidence>
<evidence type="ECO:0000313" key="3">
    <source>
        <dbReference type="Proteomes" id="UP000765509"/>
    </source>
</evidence>
<reference evidence="2" key="1">
    <citation type="submission" date="2021-03" db="EMBL/GenBank/DDBJ databases">
        <title>Draft genome sequence of rust myrtle Austropuccinia psidii MF-1, a brazilian biotype.</title>
        <authorList>
            <person name="Quecine M.C."/>
            <person name="Pachon D.M.R."/>
            <person name="Bonatelli M.L."/>
            <person name="Correr F.H."/>
            <person name="Franceschini L.M."/>
            <person name="Leite T.F."/>
            <person name="Margarido G.R.A."/>
            <person name="Almeida C.A."/>
            <person name="Ferrarezi J.A."/>
            <person name="Labate C.A."/>
        </authorList>
    </citation>
    <scope>NUCLEOTIDE SEQUENCE</scope>
    <source>
        <strain evidence="2">MF-1</strain>
    </source>
</reference>
<feature type="region of interest" description="Disordered" evidence="1">
    <location>
        <begin position="73"/>
        <end position="98"/>
    </location>
</feature>
<organism evidence="2 3">
    <name type="scientific">Austropuccinia psidii MF-1</name>
    <dbReference type="NCBI Taxonomy" id="1389203"/>
    <lineage>
        <taxon>Eukaryota</taxon>
        <taxon>Fungi</taxon>
        <taxon>Dikarya</taxon>
        <taxon>Basidiomycota</taxon>
        <taxon>Pucciniomycotina</taxon>
        <taxon>Pucciniomycetes</taxon>
        <taxon>Pucciniales</taxon>
        <taxon>Sphaerophragmiaceae</taxon>
        <taxon>Austropuccinia</taxon>
    </lineage>
</organism>
<sequence length="172" mass="19951">MSWFLKQKDRLTTIHPDMSETMIHKRISRRCGGDLENAIKSRCIEPFSTEDYIDAMEDLTTRTKIGGNWYKPPIDNKTSGKQISKHNKSHDKSPLKCHKFESKSHFTNNFTKKTRINEIEIINKDDTKEANDVSLHESDSEPSEEEELTEKLSIEKTNVSFEVTEVHTKLPQ</sequence>
<keyword evidence="3" id="KW-1185">Reference proteome</keyword>
<comment type="caution">
    <text evidence="2">The sequence shown here is derived from an EMBL/GenBank/DDBJ whole genome shotgun (WGS) entry which is preliminary data.</text>
</comment>
<name>A0A9Q3EJ63_9BASI</name>
<protein>
    <submittedName>
        <fullName evidence="2">Uncharacterized protein</fullName>
    </submittedName>
</protein>
<accession>A0A9Q3EJ63</accession>
<feature type="region of interest" description="Disordered" evidence="1">
    <location>
        <begin position="123"/>
        <end position="156"/>
    </location>
</feature>
<feature type="compositionally biased region" description="Basic and acidic residues" evidence="1">
    <location>
        <begin position="123"/>
        <end position="139"/>
    </location>
</feature>
<dbReference type="AlphaFoldDB" id="A0A9Q3EJ63"/>
<dbReference type="EMBL" id="AVOT02026631">
    <property type="protein sequence ID" value="MBW0518432.1"/>
    <property type="molecule type" value="Genomic_DNA"/>
</dbReference>